<dbReference type="Gene3D" id="3.30.300.30">
    <property type="match status" value="1"/>
</dbReference>
<accession>A0A1A8XL77</accession>
<evidence type="ECO:0000313" key="7">
    <source>
        <dbReference type="EMBL" id="SBT05162.1"/>
    </source>
</evidence>
<proteinExistence type="inferred from homology"/>
<evidence type="ECO:0000256" key="3">
    <source>
        <dbReference type="ARBA" id="ARBA00022832"/>
    </source>
</evidence>
<dbReference type="InterPro" id="IPR045851">
    <property type="entry name" value="AMP-bd_C_sf"/>
</dbReference>
<evidence type="ECO:0000313" key="8">
    <source>
        <dbReference type="Proteomes" id="UP000199169"/>
    </source>
</evidence>
<evidence type="ECO:0000259" key="6">
    <source>
        <dbReference type="Pfam" id="PF13193"/>
    </source>
</evidence>
<dbReference type="NCBIfam" id="NF004837">
    <property type="entry name" value="PRK06187.1"/>
    <property type="match status" value="1"/>
</dbReference>
<dbReference type="InterPro" id="IPR020845">
    <property type="entry name" value="AMP-binding_CS"/>
</dbReference>
<dbReference type="GO" id="GO:0016874">
    <property type="term" value="F:ligase activity"/>
    <property type="evidence" value="ECO:0007669"/>
    <property type="project" value="UniProtKB-KW"/>
</dbReference>
<dbReference type="PANTHER" id="PTHR43859">
    <property type="entry name" value="ACYL-ACTIVATING ENZYME"/>
    <property type="match status" value="1"/>
</dbReference>
<organism evidence="7 8">
    <name type="scientific">Candidatus Accumulibacter aalborgensis</name>
    <dbReference type="NCBI Taxonomy" id="1860102"/>
    <lineage>
        <taxon>Bacteria</taxon>
        <taxon>Pseudomonadati</taxon>
        <taxon>Pseudomonadota</taxon>
        <taxon>Betaproteobacteria</taxon>
        <taxon>Candidatus Accumulibacter</taxon>
    </lineage>
</organism>
<dbReference type="RefSeq" id="WP_186406391.1">
    <property type="nucleotide sequence ID" value="NZ_FLQX01000094.1"/>
</dbReference>
<dbReference type="InterPro" id="IPR025110">
    <property type="entry name" value="AMP-bd_C"/>
</dbReference>
<sequence>MLTGLMQDRPLLISSLIEHAANCHPHAEIVSRTSEGPIHRCTYADIQRRAKQVARALTVLGVQPGDRIATLAWNGYRHMELYYGVSGMGAVLHTINPRLFPEQIEYIANHAEDQYLFFDLGFVPLLEKLAGSMPTVRGFVVMTDREHLPECSLPGLLCYEDLIGAQGSEGGDGGDGEDGEHYEWPQFAETTASSLCYTSGTTGNPKGVLYSHRSSVLHSWAACSVDGLALGSSETALLVVPMFHVNAWGMPYAGAMSGARLVMPGPALDGKSVYELMRDEKVTLALGVPTVWLMLLQYVDTVGLTPRDELCLRRVVIGGASAPRAMSERFATSFGAFVVHAWGMTEMSPLGTVCNLLPKHQGDTLEKRLAVQEKQGRAVYGVDMKIVDDDGARLAQDGRSAGHLLVRGPWITSGYYRDESGGTIDGDGFFDTGDVATIDADGYMQITDRSKDVIKSGGEWISSIALENAAIGHPAVAEAAVIGVAHAKWQERPLLIVVRKRGQELTRESMLQFLQGRVANWWLPDDVAFVDQLPHTATGKLQKMKLREMFEDYRLPTA</sequence>
<dbReference type="SUPFAM" id="SSF56801">
    <property type="entry name" value="Acetyl-CoA synthetase-like"/>
    <property type="match status" value="1"/>
</dbReference>
<dbReference type="EMBL" id="FLQX01000094">
    <property type="protein sequence ID" value="SBT05162.1"/>
    <property type="molecule type" value="Genomic_DNA"/>
</dbReference>
<keyword evidence="8" id="KW-1185">Reference proteome</keyword>
<dbReference type="PROSITE" id="PS00455">
    <property type="entry name" value="AMP_BINDING"/>
    <property type="match status" value="1"/>
</dbReference>
<protein>
    <submittedName>
        <fullName evidence="7">Medium-chain-fatty-acid--CoA ligase</fullName>
        <ecNumber evidence="7">6.2.1.-</ecNumber>
    </submittedName>
</protein>
<dbReference type="NCBIfam" id="NF005426">
    <property type="entry name" value="PRK07008.1"/>
    <property type="match status" value="1"/>
</dbReference>
<dbReference type="Pfam" id="PF13193">
    <property type="entry name" value="AMP-binding_C"/>
    <property type="match status" value="1"/>
</dbReference>
<keyword evidence="4" id="KW-0443">Lipid metabolism</keyword>
<dbReference type="Pfam" id="PF00501">
    <property type="entry name" value="AMP-binding"/>
    <property type="match status" value="1"/>
</dbReference>
<dbReference type="Gene3D" id="3.40.50.12780">
    <property type="entry name" value="N-terminal domain of ligase-like"/>
    <property type="match status" value="1"/>
</dbReference>
<dbReference type="CDD" id="cd12119">
    <property type="entry name" value="ttLC_FACS_AlkK_like"/>
    <property type="match status" value="1"/>
</dbReference>
<feature type="domain" description="AMP-binding enzyme C-terminal" evidence="6">
    <location>
        <begin position="466"/>
        <end position="540"/>
    </location>
</feature>
<evidence type="ECO:0000256" key="2">
    <source>
        <dbReference type="ARBA" id="ARBA00022598"/>
    </source>
</evidence>
<dbReference type="EC" id="6.2.1.-" evidence="7"/>
<reference evidence="7 8" key="1">
    <citation type="submission" date="2016-06" db="EMBL/GenBank/DDBJ databases">
        <authorList>
            <person name="Kjaerup R.B."/>
            <person name="Dalgaard T.S."/>
            <person name="Juul-Madsen H.R."/>
        </authorList>
    </citation>
    <scope>NUCLEOTIDE SEQUENCE [LARGE SCALE GENOMIC DNA]</scope>
    <source>
        <strain evidence="7">3</strain>
    </source>
</reference>
<dbReference type="NCBIfam" id="NF004674">
    <property type="entry name" value="PRK06018.1"/>
    <property type="match status" value="1"/>
</dbReference>
<dbReference type="FunFam" id="3.30.300.30:FF:000008">
    <property type="entry name" value="2,3-dihydroxybenzoate-AMP ligase"/>
    <property type="match status" value="1"/>
</dbReference>
<dbReference type="Proteomes" id="UP000199169">
    <property type="component" value="Unassembled WGS sequence"/>
</dbReference>
<dbReference type="AlphaFoldDB" id="A0A1A8XL77"/>
<dbReference type="PANTHER" id="PTHR43859:SF4">
    <property type="entry name" value="BUTANOATE--COA LIGASE AAE1-RELATED"/>
    <property type="match status" value="1"/>
</dbReference>
<evidence type="ECO:0000259" key="5">
    <source>
        <dbReference type="Pfam" id="PF00501"/>
    </source>
</evidence>
<evidence type="ECO:0000256" key="4">
    <source>
        <dbReference type="ARBA" id="ARBA00023098"/>
    </source>
</evidence>
<gene>
    <name evidence="7" type="primary">alkK</name>
    <name evidence="7" type="ORF">ACCAA_20198</name>
</gene>
<dbReference type="InterPro" id="IPR000873">
    <property type="entry name" value="AMP-dep_synth/lig_dom"/>
</dbReference>
<name>A0A1A8XL77_9PROT</name>
<dbReference type="GO" id="GO:0006631">
    <property type="term" value="P:fatty acid metabolic process"/>
    <property type="evidence" value="ECO:0007669"/>
    <property type="project" value="UniProtKB-KW"/>
</dbReference>
<feature type="domain" description="AMP-dependent synthetase/ligase" evidence="5">
    <location>
        <begin position="18"/>
        <end position="416"/>
    </location>
</feature>
<dbReference type="InterPro" id="IPR042099">
    <property type="entry name" value="ANL_N_sf"/>
</dbReference>
<evidence type="ECO:0000256" key="1">
    <source>
        <dbReference type="ARBA" id="ARBA00006432"/>
    </source>
</evidence>
<keyword evidence="3" id="KW-0276">Fatty acid metabolism</keyword>
<keyword evidence="2 7" id="KW-0436">Ligase</keyword>
<comment type="similarity">
    <text evidence="1">Belongs to the ATP-dependent AMP-binding enzyme family.</text>
</comment>
<dbReference type="STRING" id="1860102.ACCAA_20198"/>